<feature type="region of interest" description="Disordered" evidence="1">
    <location>
        <begin position="322"/>
        <end position="387"/>
    </location>
</feature>
<feature type="region of interest" description="Disordered" evidence="1">
    <location>
        <begin position="714"/>
        <end position="742"/>
    </location>
</feature>
<comment type="caution">
    <text evidence="2">The sequence shown here is derived from an EMBL/GenBank/DDBJ whole genome shotgun (WGS) entry which is preliminary data.</text>
</comment>
<reference evidence="2" key="2">
    <citation type="journal article" date="2023" name="IMA Fungus">
        <title>Comparative genomic study of the Penicillium genus elucidates a diverse pangenome and 15 lateral gene transfer events.</title>
        <authorList>
            <person name="Petersen C."/>
            <person name="Sorensen T."/>
            <person name="Nielsen M.R."/>
            <person name="Sondergaard T.E."/>
            <person name="Sorensen J.L."/>
            <person name="Fitzpatrick D.A."/>
            <person name="Frisvad J.C."/>
            <person name="Nielsen K.L."/>
        </authorList>
    </citation>
    <scope>NUCLEOTIDE SEQUENCE</scope>
    <source>
        <strain evidence="2">IBT 34128</strain>
    </source>
</reference>
<evidence type="ECO:0000313" key="3">
    <source>
        <dbReference type="Proteomes" id="UP001141434"/>
    </source>
</evidence>
<reference evidence="2" key="1">
    <citation type="submission" date="2022-11" db="EMBL/GenBank/DDBJ databases">
        <authorList>
            <person name="Petersen C."/>
        </authorList>
    </citation>
    <scope>NUCLEOTIDE SEQUENCE</scope>
    <source>
        <strain evidence="2">IBT 34128</strain>
    </source>
</reference>
<protein>
    <submittedName>
        <fullName evidence="2">Uncharacterized protein</fullName>
    </submittedName>
</protein>
<feature type="compositionally biased region" description="Low complexity" evidence="1">
    <location>
        <begin position="370"/>
        <end position="385"/>
    </location>
</feature>
<feature type="compositionally biased region" description="Polar residues" evidence="1">
    <location>
        <begin position="121"/>
        <end position="134"/>
    </location>
</feature>
<accession>A0A9W9K873</accession>
<dbReference type="RefSeq" id="XP_056511253.1">
    <property type="nucleotide sequence ID" value="XM_056655640.1"/>
</dbReference>
<evidence type="ECO:0000256" key="1">
    <source>
        <dbReference type="SAM" id="MobiDB-lite"/>
    </source>
</evidence>
<feature type="region of interest" description="Disordered" evidence="1">
    <location>
        <begin position="1"/>
        <end position="190"/>
    </location>
</feature>
<feature type="compositionally biased region" description="Polar residues" evidence="1">
    <location>
        <begin position="405"/>
        <end position="428"/>
    </location>
</feature>
<feature type="compositionally biased region" description="Low complexity" evidence="1">
    <location>
        <begin position="460"/>
        <end position="475"/>
    </location>
</feature>
<dbReference type="Proteomes" id="UP001141434">
    <property type="component" value="Unassembled WGS sequence"/>
</dbReference>
<evidence type="ECO:0000313" key="2">
    <source>
        <dbReference type="EMBL" id="KAJ5095702.1"/>
    </source>
</evidence>
<feature type="region of interest" description="Disordered" evidence="1">
    <location>
        <begin position="622"/>
        <end position="698"/>
    </location>
</feature>
<gene>
    <name evidence="2" type="ORF">NUU61_005058</name>
</gene>
<dbReference type="EMBL" id="JAPMSZ010000007">
    <property type="protein sequence ID" value="KAJ5095702.1"/>
    <property type="molecule type" value="Genomic_DNA"/>
</dbReference>
<feature type="compositionally biased region" description="Polar residues" evidence="1">
    <location>
        <begin position="730"/>
        <end position="742"/>
    </location>
</feature>
<feature type="compositionally biased region" description="Polar residues" evidence="1">
    <location>
        <begin position="476"/>
        <end position="492"/>
    </location>
</feature>
<organism evidence="2 3">
    <name type="scientific">Penicillium alfredii</name>
    <dbReference type="NCBI Taxonomy" id="1506179"/>
    <lineage>
        <taxon>Eukaryota</taxon>
        <taxon>Fungi</taxon>
        <taxon>Dikarya</taxon>
        <taxon>Ascomycota</taxon>
        <taxon>Pezizomycotina</taxon>
        <taxon>Eurotiomycetes</taxon>
        <taxon>Eurotiomycetidae</taxon>
        <taxon>Eurotiales</taxon>
        <taxon>Aspergillaceae</taxon>
        <taxon>Penicillium</taxon>
    </lineage>
</organism>
<sequence>MSGVEVMSAAVDSRTLERPLLRSHKTLPRRNGVPSIELAQPASADPNAIVTAAPAPPLTPPDAGQNELAGDDPTPRKMASSFSDNQTTGMLTPRRPSKPPTPDVTPPRTTLAKRPVLNQLIHPSSSSRADSFQTAYEGFSSDGDLDTPIRSSQMPRTTNNRRQTFQSHSRNTSRSKPAITKESPLSASLQLSETEYDTGFESFDGEWATNHLEQSPTPLVGKRKSVQMPNRSGRKAELDGDALNVQHLDNSLMREKTLRDRVHDSHELSATPSIEQFRDEIGWPSGDGPLQNNPHDRPLSGISSTSTVEAMIIDSPKRAQRMLRHTEKKTSLRSASSPIPTSDRTSTGSNPEFQHRLIHKALRISDQDRQSVSSDVSFSSKTTSVPQSHIDSIPVVVIPERRSSLRSGPNSYASSKPGSQRSSRQPPTARTGPVERPRQQRKRTMSDSVSARSQPDARSRPLTRPVVPPRSSSLSAPTSRNNSRAPSLTSESLHSHNLAIDHEMQQHQNQQPVSPPRHNVLGPNGYGLRESPNVQALSSDDMATLRPPSLPYTQASIPSSSPGPIEIHEATAVSLFAHNNRSLLLVEQRVQSEANALQALRKELRARANPRTPDMPVRAATISVDSPLKNPRPPPQPPIHKPLPPLPKEENTTQGSEGNGLLSRRWDSVRRTWSARPRSDSFNSMARSLSMKSAKNRKAGIEMDSRLHPFWRPRGFWDDVPGSPPKRNPPAQSDARNPNESLVVNNSLGMPQQRIVFNGPPSLARRSPEMKRLFDAMPSSVHHNASCSSLVDRGILRTGSPLYQNRYWALSRWGLRLRSMPLRNVRNRLRRFRQRRDERKRAARRATLKQSIGGPVYVASSATNGVVAK</sequence>
<feature type="region of interest" description="Disordered" evidence="1">
    <location>
        <begin position="401"/>
        <end position="492"/>
    </location>
</feature>
<name>A0A9W9K873_9EURO</name>
<feature type="region of interest" description="Disordered" evidence="1">
    <location>
        <begin position="504"/>
        <end position="563"/>
    </location>
</feature>
<dbReference type="OrthoDB" id="3870679at2759"/>
<feature type="compositionally biased region" description="Polar residues" evidence="1">
    <location>
        <begin position="80"/>
        <end position="90"/>
    </location>
</feature>
<dbReference type="AlphaFoldDB" id="A0A9W9K873"/>
<feature type="compositionally biased region" description="Polar residues" evidence="1">
    <location>
        <begin position="149"/>
        <end position="175"/>
    </location>
</feature>
<feature type="compositionally biased region" description="Polar residues" evidence="1">
    <location>
        <begin position="680"/>
        <end position="693"/>
    </location>
</feature>
<dbReference type="GeneID" id="81394808"/>
<feature type="compositionally biased region" description="Polar residues" evidence="1">
    <location>
        <begin position="332"/>
        <end position="352"/>
    </location>
</feature>
<proteinExistence type="predicted"/>
<feature type="compositionally biased region" description="Pro residues" evidence="1">
    <location>
        <begin position="630"/>
        <end position="646"/>
    </location>
</feature>
<keyword evidence="3" id="KW-1185">Reference proteome</keyword>
<feature type="region of interest" description="Disordered" evidence="1">
    <location>
        <begin position="212"/>
        <end position="236"/>
    </location>
</feature>